<dbReference type="InterPro" id="IPR036188">
    <property type="entry name" value="FAD/NAD-bd_sf"/>
</dbReference>
<dbReference type="SUPFAM" id="SSF51905">
    <property type="entry name" value="FAD/NAD(P)-binding domain"/>
    <property type="match status" value="2"/>
</dbReference>
<dbReference type="PANTHER" id="PTHR43755">
    <property type="match status" value="1"/>
</dbReference>
<reference evidence="6 7" key="1">
    <citation type="submission" date="2015-12" db="EMBL/GenBank/DDBJ databases">
        <title>Genome sequence of Oceanibaculum pacificum MCCC 1A02656.</title>
        <authorList>
            <person name="Lu L."/>
            <person name="Lai Q."/>
            <person name="Shao Z."/>
            <person name="Qian P."/>
        </authorList>
    </citation>
    <scope>NUCLEOTIDE SEQUENCE [LARGE SCALE GENOMIC DNA]</scope>
    <source>
        <strain evidence="6 7">MCCC 1A02656</strain>
    </source>
</reference>
<dbReference type="InterPro" id="IPR049386">
    <property type="entry name" value="FCSD_central"/>
</dbReference>
<evidence type="ECO:0000256" key="2">
    <source>
        <dbReference type="ARBA" id="ARBA00022827"/>
    </source>
</evidence>
<feature type="domain" description="Sulfide dehydrogenase [flavocytochrome c] flavoprotein chain central" evidence="5">
    <location>
        <begin position="164"/>
        <end position="281"/>
    </location>
</feature>
<dbReference type="Gene3D" id="3.90.760.10">
    <property type="entry name" value="Flavocytochrome c sulphide dehydrogenase, flavin-binding domain"/>
    <property type="match status" value="1"/>
</dbReference>
<name>A0A154W844_9PROT</name>
<feature type="domain" description="Flavocytochrome c sulphide dehydrogenase flavin-binding" evidence="4">
    <location>
        <begin position="358"/>
        <end position="423"/>
    </location>
</feature>
<evidence type="ECO:0000259" key="5">
    <source>
        <dbReference type="Pfam" id="PF21706"/>
    </source>
</evidence>
<dbReference type="RefSeq" id="WP_067554446.1">
    <property type="nucleotide sequence ID" value="NZ_LPXN01000095.1"/>
</dbReference>
<dbReference type="Proteomes" id="UP000076400">
    <property type="component" value="Unassembled WGS sequence"/>
</dbReference>
<dbReference type="InterPro" id="IPR037092">
    <property type="entry name" value="FlavoCytC_S_DH_flav-bd_sf"/>
</dbReference>
<proteinExistence type="predicted"/>
<evidence type="ECO:0000313" key="7">
    <source>
        <dbReference type="Proteomes" id="UP000076400"/>
    </source>
</evidence>
<evidence type="ECO:0000256" key="1">
    <source>
        <dbReference type="ARBA" id="ARBA00022630"/>
    </source>
</evidence>
<protein>
    <submittedName>
        <fullName evidence="6">Flavocytochrome C</fullName>
    </submittedName>
</protein>
<dbReference type="STRING" id="580166.AUP43_06570"/>
<dbReference type="InterPro" id="IPR015323">
    <property type="entry name" value="FlavoCytC_S_DH_flav-bd"/>
</dbReference>
<dbReference type="GO" id="GO:0050660">
    <property type="term" value="F:flavin adenine dinucleotide binding"/>
    <property type="evidence" value="ECO:0007669"/>
    <property type="project" value="InterPro"/>
</dbReference>
<evidence type="ECO:0000259" key="3">
    <source>
        <dbReference type="Pfam" id="PF07992"/>
    </source>
</evidence>
<dbReference type="InterPro" id="IPR006311">
    <property type="entry name" value="TAT_signal"/>
</dbReference>
<dbReference type="InterPro" id="IPR023753">
    <property type="entry name" value="FAD/NAD-binding_dom"/>
</dbReference>
<dbReference type="AlphaFoldDB" id="A0A154W844"/>
<dbReference type="OrthoDB" id="9802771at2"/>
<dbReference type="Pfam" id="PF07992">
    <property type="entry name" value="Pyr_redox_2"/>
    <property type="match status" value="1"/>
</dbReference>
<dbReference type="Pfam" id="PF09242">
    <property type="entry name" value="FCSD-flav_bind"/>
    <property type="match status" value="1"/>
</dbReference>
<comment type="caution">
    <text evidence="6">The sequence shown here is derived from an EMBL/GenBank/DDBJ whole genome shotgun (WGS) entry which is preliminary data.</text>
</comment>
<dbReference type="Gene3D" id="3.50.50.60">
    <property type="entry name" value="FAD/NAD(P)-binding domain"/>
    <property type="match status" value="2"/>
</dbReference>
<dbReference type="Pfam" id="PF21706">
    <property type="entry name" value="FCSD_central"/>
    <property type="match status" value="1"/>
</dbReference>
<evidence type="ECO:0000259" key="4">
    <source>
        <dbReference type="Pfam" id="PF09242"/>
    </source>
</evidence>
<evidence type="ECO:0000313" key="6">
    <source>
        <dbReference type="EMBL" id="KZD09709.1"/>
    </source>
</evidence>
<dbReference type="InterPro" id="IPR052541">
    <property type="entry name" value="SQRD"/>
</dbReference>
<keyword evidence="7" id="KW-1185">Reference proteome</keyword>
<dbReference type="GO" id="GO:0016491">
    <property type="term" value="F:oxidoreductase activity"/>
    <property type="evidence" value="ECO:0007669"/>
    <property type="project" value="InterPro"/>
</dbReference>
<organism evidence="6 7">
    <name type="scientific">Oceanibaculum pacificum</name>
    <dbReference type="NCBI Taxonomy" id="580166"/>
    <lineage>
        <taxon>Bacteria</taxon>
        <taxon>Pseudomonadati</taxon>
        <taxon>Pseudomonadota</taxon>
        <taxon>Alphaproteobacteria</taxon>
        <taxon>Rhodospirillales</taxon>
        <taxon>Oceanibaculaceae</taxon>
        <taxon>Oceanibaculum</taxon>
    </lineage>
</organism>
<keyword evidence="2" id="KW-0274">FAD</keyword>
<dbReference type="PANTHER" id="PTHR43755:SF1">
    <property type="entry name" value="FAD-DEPENDENT PYRIDINE NUCLEOTIDE-DISULPHIDE OXIDOREDUCTASE"/>
    <property type="match status" value="1"/>
</dbReference>
<gene>
    <name evidence="6" type="ORF">AUP43_06570</name>
</gene>
<accession>A0A154W844</accession>
<dbReference type="InterPro" id="IPR016156">
    <property type="entry name" value="FAD/NAD-linked_Rdtase_dimer_sf"/>
</dbReference>
<feature type="domain" description="FAD/NAD(P)-binding" evidence="3">
    <location>
        <begin position="32"/>
        <end position="145"/>
    </location>
</feature>
<dbReference type="PROSITE" id="PS51318">
    <property type="entry name" value="TAT"/>
    <property type="match status" value="1"/>
</dbReference>
<sequence>MLTRRHFLAGAAGLSAAAGGLPMPAIGQARPKVVIVGGGAGGASVLRRLVERGNDALDIILVEPQATYTSCFYSNLFLGGFQPLDVLRHDYGAIAKLPGVTLARDAARAVDLAQRRVTLAGGSVLSYDRLVLSPGIDLDYGSVPGWSREAEERMPHAWKAGRQTEILKRQLDAVPDGGLILVIAPPDPYRCPPGPYERVSMMAHALTATGRSRARIVILDPKDRFSKQPLFQQGWEKHYPGMIEWMPPAIHAGIQTVDPSSMTVETGFETYRNADLVNVIPRQTAGRIAIEAGLAGDHLYCPIDPLTMQSRADPAVFVLGDAAIAGDMPKSAFAANSQAQRVAAIIGHELLGGTDGEAAYLNRCWSLIAANDSVFVGGAYRPGPDKIEQVASDISTLEDSAATRRANYEDSAGWYAGLTLDMFG</sequence>
<keyword evidence="1" id="KW-0285">Flavoprotein</keyword>
<dbReference type="SUPFAM" id="SSF55424">
    <property type="entry name" value="FAD/NAD-linked reductases, dimerisation (C-terminal) domain"/>
    <property type="match status" value="1"/>
</dbReference>
<dbReference type="EMBL" id="LPXN01000095">
    <property type="protein sequence ID" value="KZD09709.1"/>
    <property type="molecule type" value="Genomic_DNA"/>
</dbReference>